<name>A0A077S412_WHEAT</name>
<dbReference type="HOGENOM" id="CLU_070943_0_0_1"/>
<dbReference type="Gramene" id="TraesJAG3B03G01802500.1">
    <property type="protein sequence ID" value="TraesJAG3B03G01802500.1"/>
    <property type="gene ID" value="TraesJAG3B03G01802500"/>
</dbReference>
<dbReference type="PANTHER" id="PTHR33431:SF6">
    <property type="entry name" value="MEDIATOR OF RNA POLYMERASE II TRANSCRIPTION SUBUNIT 4"/>
    <property type="match status" value="1"/>
</dbReference>
<keyword evidence="1" id="KW-0175">Coiled coil</keyword>
<dbReference type="EnsemblPlants" id="TraesCS3B02G608300.1">
    <property type="protein sequence ID" value="TraesCS3B02G608300.1"/>
    <property type="gene ID" value="TraesCS3B02G608300"/>
</dbReference>
<evidence type="ECO:0000313" key="3">
    <source>
        <dbReference type="Proteomes" id="UP000019116"/>
    </source>
</evidence>
<dbReference type="OMA" id="FSTHQRY"/>
<dbReference type="PANTHER" id="PTHR33431">
    <property type="entry name" value="ENABLED-LIKE PROTEIN (DUF1635)"/>
    <property type="match status" value="1"/>
</dbReference>
<reference evidence="2" key="2">
    <citation type="submission" date="2018-10" db="UniProtKB">
        <authorList>
            <consortium name="EnsemblPlants"/>
        </authorList>
    </citation>
    <scope>IDENTIFICATION</scope>
</reference>
<feature type="coiled-coil region" evidence="1">
    <location>
        <begin position="58"/>
        <end position="106"/>
    </location>
</feature>
<evidence type="ECO:0000313" key="2">
    <source>
        <dbReference type="EnsemblPlants" id="TraesCS3B02G608300.1"/>
    </source>
</evidence>
<dbReference type="AlphaFoldDB" id="A0A077S412"/>
<dbReference type="SMR" id="A0A077S412"/>
<dbReference type="Gramene" id="TraesROB_scaffold_024812_01G000300.1">
    <property type="protein sequence ID" value="TraesROB_scaffold_024812_01G000300.1"/>
    <property type="gene ID" value="TraesROB_scaffold_024812_01G000300"/>
</dbReference>
<dbReference type="InterPro" id="IPR012862">
    <property type="entry name" value="DUF1635"/>
</dbReference>
<protein>
    <submittedName>
        <fullName evidence="2">Uncharacterized protein</fullName>
    </submittedName>
</protein>
<evidence type="ECO:0000256" key="1">
    <source>
        <dbReference type="SAM" id="Coils"/>
    </source>
</evidence>
<dbReference type="Pfam" id="PF07795">
    <property type="entry name" value="DUF1635"/>
    <property type="match status" value="1"/>
</dbReference>
<accession>A0A077S412</accession>
<dbReference type="OrthoDB" id="778241at2759"/>
<keyword evidence="3" id="KW-1185">Reference proteome</keyword>
<dbReference type="Proteomes" id="UP000019116">
    <property type="component" value="Chromosome 3B"/>
</dbReference>
<dbReference type="Gramene" id="TraesCS3B02G608300.1">
    <property type="protein sequence ID" value="TraesCS3B02G608300.1"/>
    <property type="gene ID" value="TraesCS3B02G608300"/>
</dbReference>
<proteinExistence type="predicted"/>
<sequence>MAMDQELPLGLGDFSIAMDASSLAALWPPTPLLPPDLQSAYQDQESSSSPWRGMQQIVEEARRRLAAATAELEATKEEVRRKEQSIAALLELVRRMADERDQLQHQVRQHLLLARELAAATTSSSSDSGASFPTFSPTAANPSTLLKASAAVEDRSAPVAIDDDRTAAVLEQLAAKRPLPQQGQLLQAVMEAGPLLENLLVAGPVPQWRDPPPVQPIPSPVISAPSGSRAPMGWGHGSSSSLFFSTHQRY</sequence>
<dbReference type="Gramene" id="TraesJUL3B03G01809890.1">
    <property type="protein sequence ID" value="TraesJUL3B03G01809890.1"/>
    <property type="gene ID" value="TraesJUL3B03G01809890"/>
</dbReference>
<reference evidence="2" key="1">
    <citation type="submission" date="2018-08" db="EMBL/GenBank/DDBJ databases">
        <authorList>
            <person name="Rossello M."/>
        </authorList>
    </citation>
    <scope>NUCLEOTIDE SEQUENCE [LARGE SCALE GENOMIC DNA]</scope>
    <source>
        <strain evidence="2">cv. Chinese Spring</strain>
    </source>
</reference>
<organism evidence="2">
    <name type="scientific">Triticum aestivum</name>
    <name type="common">Wheat</name>
    <dbReference type="NCBI Taxonomy" id="4565"/>
    <lineage>
        <taxon>Eukaryota</taxon>
        <taxon>Viridiplantae</taxon>
        <taxon>Streptophyta</taxon>
        <taxon>Embryophyta</taxon>
        <taxon>Tracheophyta</taxon>
        <taxon>Spermatophyta</taxon>
        <taxon>Magnoliopsida</taxon>
        <taxon>Liliopsida</taxon>
        <taxon>Poales</taxon>
        <taxon>Poaceae</taxon>
        <taxon>BOP clade</taxon>
        <taxon>Pooideae</taxon>
        <taxon>Triticodae</taxon>
        <taxon>Triticeae</taxon>
        <taxon>Triticinae</taxon>
        <taxon>Triticum</taxon>
    </lineage>
</organism>